<protein>
    <submittedName>
        <fullName evidence="1">Putative oral cancer-overexpressed protein 1-like</fullName>
    </submittedName>
</protein>
<dbReference type="AlphaFoldDB" id="A0A2G8JGB9"/>
<evidence type="ECO:0000313" key="2">
    <source>
        <dbReference type="Proteomes" id="UP000230750"/>
    </source>
</evidence>
<accession>A0A2G8JGB9</accession>
<keyword evidence="2" id="KW-1185">Reference proteome</keyword>
<name>A0A2G8JGB9_STIJA</name>
<dbReference type="InterPro" id="IPR052436">
    <property type="entry name" value="LTO1_adapter"/>
</dbReference>
<gene>
    <name evidence="1" type="ORF">BSL78_28416</name>
</gene>
<proteinExistence type="predicted"/>
<dbReference type="STRING" id="307972.A0A2G8JGB9"/>
<dbReference type="Proteomes" id="UP000230750">
    <property type="component" value="Unassembled WGS sequence"/>
</dbReference>
<organism evidence="1 2">
    <name type="scientific">Stichopus japonicus</name>
    <name type="common">Sea cucumber</name>
    <dbReference type="NCBI Taxonomy" id="307972"/>
    <lineage>
        <taxon>Eukaryota</taxon>
        <taxon>Metazoa</taxon>
        <taxon>Echinodermata</taxon>
        <taxon>Eleutherozoa</taxon>
        <taxon>Echinozoa</taxon>
        <taxon>Holothuroidea</taxon>
        <taxon>Aspidochirotacea</taxon>
        <taxon>Aspidochirotida</taxon>
        <taxon>Stichopodidae</taxon>
        <taxon>Apostichopus</taxon>
    </lineage>
</organism>
<dbReference type="EMBL" id="MRZV01002086">
    <property type="protein sequence ID" value="PIK34759.1"/>
    <property type="molecule type" value="Genomic_DNA"/>
</dbReference>
<comment type="caution">
    <text evidence="1">The sequence shown here is derived from an EMBL/GenBank/DDBJ whole genome shotgun (WGS) entry which is preliminary data.</text>
</comment>
<sequence length="141" mass="15773">MTSVDDEGDFLDTVFMAEDRLQQDGYDEGYEVGRKAGLVQGQEAGRQKANQIGGEIGFYNGCVHVWIAVIQKEEVLDGKERKLKALQGLKALLDGFQVHDISREDYWDNVTKIRAKFKQVSSLLKIPTEFINKSAATGLSF</sequence>
<reference evidence="1 2" key="1">
    <citation type="journal article" date="2017" name="PLoS Biol.">
        <title>The sea cucumber genome provides insights into morphological evolution and visceral regeneration.</title>
        <authorList>
            <person name="Zhang X."/>
            <person name="Sun L."/>
            <person name="Yuan J."/>
            <person name="Sun Y."/>
            <person name="Gao Y."/>
            <person name="Zhang L."/>
            <person name="Li S."/>
            <person name="Dai H."/>
            <person name="Hamel J.F."/>
            <person name="Liu C."/>
            <person name="Yu Y."/>
            <person name="Liu S."/>
            <person name="Lin W."/>
            <person name="Guo K."/>
            <person name="Jin S."/>
            <person name="Xu P."/>
            <person name="Storey K.B."/>
            <person name="Huan P."/>
            <person name="Zhang T."/>
            <person name="Zhou Y."/>
            <person name="Zhang J."/>
            <person name="Lin C."/>
            <person name="Li X."/>
            <person name="Xing L."/>
            <person name="Huo D."/>
            <person name="Sun M."/>
            <person name="Wang L."/>
            <person name="Mercier A."/>
            <person name="Li F."/>
            <person name="Yang H."/>
            <person name="Xiang J."/>
        </authorList>
    </citation>
    <scope>NUCLEOTIDE SEQUENCE [LARGE SCALE GENOMIC DNA]</scope>
    <source>
        <strain evidence="1">Shaxun</strain>
        <tissue evidence="1">Muscle</tissue>
    </source>
</reference>
<evidence type="ECO:0000313" key="1">
    <source>
        <dbReference type="EMBL" id="PIK34759.1"/>
    </source>
</evidence>
<dbReference type="PANTHER" id="PTHR28532">
    <property type="entry name" value="GEO13458P1"/>
    <property type="match status" value="1"/>
</dbReference>
<dbReference type="PANTHER" id="PTHR28532:SF1">
    <property type="entry name" value="ORAL CANCER OVEREXPRESSED 1"/>
    <property type="match status" value="1"/>
</dbReference>
<dbReference type="OrthoDB" id="48036at2759"/>